<evidence type="ECO:0000313" key="1">
    <source>
        <dbReference type="EMBL" id="VVE55713.1"/>
    </source>
</evidence>
<reference evidence="1 2" key="1">
    <citation type="submission" date="2019-08" db="EMBL/GenBank/DDBJ databases">
        <authorList>
            <person name="Peeters C."/>
        </authorList>
    </citation>
    <scope>NUCLEOTIDE SEQUENCE [LARGE SCALE GENOMIC DNA]</scope>
    <source>
        <strain evidence="1 2">LMG 20602</strain>
    </source>
</reference>
<dbReference type="PANTHER" id="PTHR14136">
    <property type="entry name" value="BTB_POZ DOMAIN-CONTAINING PROTEIN KCTD9"/>
    <property type="match status" value="1"/>
</dbReference>
<comment type="caution">
    <text evidence="1">The sequence shown here is derived from an EMBL/GenBank/DDBJ whole genome shotgun (WGS) entry which is preliminary data.</text>
</comment>
<dbReference type="Pfam" id="PF00805">
    <property type="entry name" value="Pentapeptide"/>
    <property type="match status" value="2"/>
</dbReference>
<proteinExistence type="predicted"/>
<organism evidence="1 2">
    <name type="scientific">Pandoraea capi</name>
    <dbReference type="NCBI Taxonomy" id="2508286"/>
    <lineage>
        <taxon>Bacteria</taxon>
        <taxon>Pseudomonadati</taxon>
        <taxon>Pseudomonadota</taxon>
        <taxon>Betaproteobacteria</taxon>
        <taxon>Burkholderiales</taxon>
        <taxon>Burkholderiaceae</taxon>
        <taxon>Pandoraea</taxon>
    </lineage>
</organism>
<gene>
    <name evidence="1" type="primary">pipB2</name>
    <name evidence="1" type="ORF">PCA20602_05040</name>
</gene>
<accession>A0ABY6WCH2</accession>
<keyword evidence="2" id="KW-1185">Reference proteome</keyword>
<sequence>MPLQSTVTGNGQAPAGSMALVPTAFAGARSVGQGDRPASAPSVNPIAAPEVLCRAMRLADADEQRTLLRHMSWLSHALAERARDRCVSVERLCVRADAARGELPFDKSALRRVWRERFSHLSQGVRAGDVARELTTWCSGSRDRTSFAASRRALSDVDDAAFNVRSWVHLPMREWPAGMLSVALSLSNLRDAVLPDLSLVCGDLRGISALRAQFGGGQFNGTSWCNAMLRRADFAFSNHVNANFERADLRDVGFRAADLSGTRLVRADLRGAEFLHTVMRGADLSEARCEALTFAKVRLDDAALHRTRLRGARLMESSGRRLALIGTSAKHSRWTSVVMSQGRASGADLRNAEFRECDLVGWDARGAKLNGALFESCDMRQVRFCGASLKRIRIGRHCDLGASQWYDSRLRLDAAWLRQLTPAELDDVVKSWMTFPVDQPAMRASVFLQLLGALRHRSGLGMPATDTAPSLHRLPEHVQHSEWLGRLLVAPSEAGGLGAHEEFAALRAQWVARKLEALTDTRLSCDEAKWAVPALMTVLHGRCVKASSEAVWPYAGAMCQTLYWAGEGVGNGSDARATALRVAWLEALPAHLYTALSADGVDALDAACVVLIRSDGGAAARLPRSLLFGVLGSATTGPSTAGEAAFAHASVPGWRWAGARVVVRDDTTPEDYVPGTMRQLQGLLRTFGFLAGVWPVERPLDALIRLTGRWLGDDAQARARISCGGGWWPVVEPVAKEALDARHPALSLTDRVGMLIGTSSVPAQVTLRSAGHADIEEVFREWPLFSADADAPMSVSMSRRVRLVSVAAGLGWLATQPEWYLPSRAGDAEVQRQRLACRRYALAVLNEAMAGDALWRGVTQALALRACLANEASSARQLAQCLAEWITCPDVRDLPGLAQACHHTLPWFWAVRFPLPADAVRRALAMPTLREAVTRDANPGMRGVLADIPPSE</sequence>
<dbReference type="Proteomes" id="UP000366065">
    <property type="component" value="Unassembled WGS sequence"/>
</dbReference>
<dbReference type="InterPro" id="IPR051082">
    <property type="entry name" value="Pentapeptide-BTB/POZ_domain"/>
</dbReference>
<protein>
    <submittedName>
        <fullName evidence="1">Secreted effector protein PipB2</fullName>
    </submittedName>
</protein>
<dbReference type="InterPro" id="IPR001646">
    <property type="entry name" value="5peptide_repeat"/>
</dbReference>
<dbReference type="SUPFAM" id="SSF141571">
    <property type="entry name" value="Pentapeptide repeat-like"/>
    <property type="match status" value="2"/>
</dbReference>
<name>A0ABY6WCH2_9BURK</name>
<dbReference type="Gene3D" id="2.160.20.80">
    <property type="entry name" value="E3 ubiquitin-protein ligase SopA"/>
    <property type="match status" value="2"/>
</dbReference>
<dbReference type="PANTHER" id="PTHR14136:SF17">
    <property type="entry name" value="BTB_POZ DOMAIN-CONTAINING PROTEIN KCTD9"/>
    <property type="match status" value="1"/>
</dbReference>
<dbReference type="EMBL" id="CABPRV010000018">
    <property type="protein sequence ID" value="VVE55713.1"/>
    <property type="molecule type" value="Genomic_DNA"/>
</dbReference>
<evidence type="ECO:0000313" key="2">
    <source>
        <dbReference type="Proteomes" id="UP000366065"/>
    </source>
</evidence>